<dbReference type="InterPro" id="IPR050808">
    <property type="entry name" value="Phage_Integrase"/>
</dbReference>
<dbReference type="Gene3D" id="1.10.150.130">
    <property type="match status" value="1"/>
</dbReference>
<reference evidence="7" key="1">
    <citation type="submission" date="2017-12" db="EMBL/GenBank/DDBJ databases">
        <authorList>
            <person name="Christensen H."/>
        </authorList>
    </citation>
    <scope>NUCLEOTIDE SEQUENCE [LARGE SCALE GENOMIC DNA]</scope>
    <source>
        <strain evidence="7">268A</strain>
    </source>
</reference>
<sequence>MLFKDYYRHWVKTYKKGAVREGTYRKYLVSIKHVERLVPDLKLNEITRMEYQQLLNEYAKTHEKETVTGFHHQLRAAILDAVDDDLIRKNPTRKVVIKGKSPRKKKQKYLDAFELKLFLKELNLESEPNIDWLLLLLAKTGMRLGEALGVTKEDFDFERQQLTINKTWNYKDGIGGFQPTKNKSSVRKIRLDWKLMNQFMGLLQNVPSGVPIFSYKKRIFNSTLNNRIKRICTKLGIPVISTHGLRHTHASILIFSGVSIASVSRRLGHADINTTQSVYLHIIREMESMDTDKIMRQLAQL</sequence>
<keyword evidence="3" id="KW-0238">DNA-binding</keyword>
<dbReference type="CDD" id="cd01189">
    <property type="entry name" value="INT_ICEBs1_C_like"/>
    <property type="match status" value="1"/>
</dbReference>
<feature type="domain" description="Tyr recombinase" evidence="5">
    <location>
        <begin position="105"/>
        <end position="292"/>
    </location>
</feature>
<comment type="similarity">
    <text evidence="1">Belongs to the 'phage' integrase family.</text>
</comment>
<dbReference type="PROSITE" id="PS51898">
    <property type="entry name" value="TYR_RECOMBINASE"/>
    <property type="match status" value="1"/>
</dbReference>
<dbReference type="InterPro" id="IPR013762">
    <property type="entry name" value="Integrase-like_cat_sf"/>
</dbReference>
<proteinExistence type="inferred from homology"/>
<dbReference type="EMBL" id="PKGI01000027">
    <property type="protein sequence ID" value="PLA76579.1"/>
    <property type="molecule type" value="Genomic_DNA"/>
</dbReference>
<dbReference type="GO" id="GO:0003677">
    <property type="term" value="F:DNA binding"/>
    <property type="evidence" value="ECO:0007669"/>
    <property type="project" value="UniProtKB-KW"/>
</dbReference>
<organism evidence="6 7">
    <name type="scientific">Ligilactobacillus agilis</name>
    <dbReference type="NCBI Taxonomy" id="1601"/>
    <lineage>
        <taxon>Bacteria</taxon>
        <taxon>Bacillati</taxon>
        <taxon>Bacillota</taxon>
        <taxon>Bacilli</taxon>
        <taxon>Lactobacillales</taxon>
        <taxon>Lactobacillaceae</taxon>
        <taxon>Ligilactobacillus</taxon>
    </lineage>
</organism>
<dbReference type="GO" id="GO:0015074">
    <property type="term" value="P:DNA integration"/>
    <property type="evidence" value="ECO:0007669"/>
    <property type="project" value="UniProtKB-KW"/>
</dbReference>
<evidence type="ECO:0000313" key="7">
    <source>
        <dbReference type="Proteomes" id="UP000234579"/>
    </source>
</evidence>
<evidence type="ECO:0000259" key="5">
    <source>
        <dbReference type="PROSITE" id="PS51898"/>
    </source>
</evidence>
<accession>A0A2I2AB14</accession>
<keyword evidence="2" id="KW-0229">DNA integration</keyword>
<dbReference type="Pfam" id="PF00589">
    <property type="entry name" value="Phage_integrase"/>
    <property type="match status" value="1"/>
</dbReference>
<name>A0A2I2AB14_9LACO</name>
<evidence type="ECO:0000256" key="4">
    <source>
        <dbReference type="ARBA" id="ARBA00023172"/>
    </source>
</evidence>
<dbReference type="AlphaFoldDB" id="A0A2I2AB14"/>
<evidence type="ECO:0000256" key="3">
    <source>
        <dbReference type="ARBA" id="ARBA00023125"/>
    </source>
</evidence>
<dbReference type="PANTHER" id="PTHR30629:SF2">
    <property type="entry name" value="PROPHAGE INTEGRASE INTS-RELATED"/>
    <property type="match status" value="1"/>
</dbReference>
<evidence type="ECO:0000313" key="6">
    <source>
        <dbReference type="EMBL" id="PLA76579.1"/>
    </source>
</evidence>
<dbReference type="PANTHER" id="PTHR30629">
    <property type="entry name" value="PROPHAGE INTEGRASE"/>
    <property type="match status" value="1"/>
</dbReference>
<dbReference type="InterPro" id="IPR004107">
    <property type="entry name" value="Integrase_SAM-like_N"/>
</dbReference>
<dbReference type="SUPFAM" id="SSF56349">
    <property type="entry name" value="DNA breaking-rejoining enzymes"/>
    <property type="match status" value="1"/>
</dbReference>
<dbReference type="Gene3D" id="1.10.443.10">
    <property type="entry name" value="Intergrase catalytic core"/>
    <property type="match status" value="1"/>
</dbReference>
<comment type="caution">
    <text evidence="6">The sequence shown here is derived from an EMBL/GenBank/DDBJ whole genome shotgun (WGS) entry which is preliminary data.</text>
</comment>
<dbReference type="GO" id="GO:0006310">
    <property type="term" value="P:DNA recombination"/>
    <property type="evidence" value="ECO:0007669"/>
    <property type="project" value="UniProtKB-KW"/>
</dbReference>
<evidence type="ECO:0000256" key="2">
    <source>
        <dbReference type="ARBA" id="ARBA00022908"/>
    </source>
</evidence>
<dbReference type="InterPro" id="IPR010998">
    <property type="entry name" value="Integrase_recombinase_N"/>
</dbReference>
<gene>
    <name evidence="6" type="ORF">CYR79_05530</name>
</gene>
<keyword evidence="4" id="KW-0233">DNA recombination</keyword>
<dbReference type="Pfam" id="PF14659">
    <property type="entry name" value="Phage_int_SAM_3"/>
    <property type="match status" value="1"/>
</dbReference>
<evidence type="ECO:0000256" key="1">
    <source>
        <dbReference type="ARBA" id="ARBA00008857"/>
    </source>
</evidence>
<dbReference type="InterPro" id="IPR011010">
    <property type="entry name" value="DNA_brk_join_enz"/>
</dbReference>
<dbReference type="Proteomes" id="UP000234579">
    <property type="component" value="Unassembled WGS sequence"/>
</dbReference>
<dbReference type="InterPro" id="IPR002104">
    <property type="entry name" value="Integrase_catalytic"/>
</dbReference>
<dbReference type="RefSeq" id="WP_101811788.1">
    <property type="nucleotide sequence ID" value="NZ_PKGI01000027.1"/>
</dbReference>
<protein>
    <submittedName>
        <fullName evidence="6">Site-specific integrase</fullName>
    </submittedName>
</protein>